<dbReference type="AlphaFoldDB" id="A0A167NCU7"/>
<dbReference type="STRING" id="1081104.A0A167NCU7"/>
<keyword evidence="5 6" id="KW-0472">Membrane</keyword>
<keyword evidence="8" id="KW-1185">Reference proteome</keyword>
<feature type="transmembrane region" description="Helical" evidence="6">
    <location>
        <begin position="57"/>
        <end position="74"/>
    </location>
</feature>
<feature type="transmembrane region" description="Helical" evidence="6">
    <location>
        <begin position="94"/>
        <end position="115"/>
    </location>
</feature>
<gene>
    <name evidence="7" type="ORF">ISF_07917</name>
</gene>
<comment type="caution">
    <text evidence="7">The sequence shown here is derived from an EMBL/GenBank/DDBJ whole genome shotgun (WGS) entry which is preliminary data.</text>
</comment>
<feature type="transmembrane region" description="Helical" evidence="6">
    <location>
        <begin position="26"/>
        <end position="45"/>
    </location>
</feature>
<accession>A0A167NCU7</accession>
<dbReference type="Pfam" id="PF13520">
    <property type="entry name" value="AA_permease_2"/>
    <property type="match status" value="2"/>
</dbReference>
<evidence type="ECO:0000256" key="3">
    <source>
        <dbReference type="ARBA" id="ARBA00022692"/>
    </source>
</evidence>
<evidence type="ECO:0000313" key="7">
    <source>
        <dbReference type="EMBL" id="OAA55406.1"/>
    </source>
</evidence>
<dbReference type="GeneID" id="30024209"/>
<evidence type="ECO:0000313" key="8">
    <source>
        <dbReference type="Proteomes" id="UP000076744"/>
    </source>
</evidence>
<keyword evidence="4 6" id="KW-1133">Transmembrane helix</keyword>
<keyword evidence="3 6" id="KW-0812">Transmembrane</keyword>
<dbReference type="Gene3D" id="1.20.1740.10">
    <property type="entry name" value="Amino acid/polyamine transporter I"/>
    <property type="match status" value="1"/>
</dbReference>
<reference evidence="7 8" key="1">
    <citation type="journal article" date="2016" name="Genome Biol. Evol.">
        <title>Divergent and convergent evolution of fungal pathogenicity.</title>
        <authorList>
            <person name="Shang Y."/>
            <person name="Xiao G."/>
            <person name="Zheng P."/>
            <person name="Cen K."/>
            <person name="Zhan S."/>
            <person name="Wang C."/>
        </authorList>
    </citation>
    <scope>NUCLEOTIDE SEQUENCE [LARGE SCALE GENOMIC DNA]</scope>
    <source>
        <strain evidence="7 8">ARSEF 2679</strain>
    </source>
</reference>
<feature type="transmembrane region" description="Helical" evidence="6">
    <location>
        <begin position="135"/>
        <end position="158"/>
    </location>
</feature>
<dbReference type="PANTHER" id="PTHR45649">
    <property type="entry name" value="AMINO-ACID PERMEASE BAT1"/>
    <property type="match status" value="1"/>
</dbReference>
<evidence type="ECO:0000256" key="6">
    <source>
        <dbReference type="SAM" id="Phobius"/>
    </source>
</evidence>
<evidence type="ECO:0000256" key="2">
    <source>
        <dbReference type="ARBA" id="ARBA00022448"/>
    </source>
</evidence>
<dbReference type="OrthoDB" id="3257095at2759"/>
<dbReference type="EMBL" id="AZHB01000025">
    <property type="protein sequence ID" value="OAA55406.1"/>
    <property type="molecule type" value="Genomic_DNA"/>
</dbReference>
<dbReference type="RefSeq" id="XP_018701259.1">
    <property type="nucleotide sequence ID" value="XM_018851520.1"/>
</dbReference>
<organism evidence="7 8">
    <name type="scientific">Cordyceps fumosorosea (strain ARSEF 2679)</name>
    <name type="common">Isaria fumosorosea</name>
    <dbReference type="NCBI Taxonomy" id="1081104"/>
    <lineage>
        <taxon>Eukaryota</taxon>
        <taxon>Fungi</taxon>
        <taxon>Dikarya</taxon>
        <taxon>Ascomycota</taxon>
        <taxon>Pezizomycotina</taxon>
        <taxon>Sordariomycetes</taxon>
        <taxon>Hypocreomycetidae</taxon>
        <taxon>Hypocreales</taxon>
        <taxon>Cordycipitaceae</taxon>
        <taxon>Cordyceps</taxon>
    </lineage>
</organism>
<dbReference type="Proteomes" id="UP000076744">
    <property type="component" value="Unassembled WGS sequence"/>
</dbReference>
<sequence>MGLFLVGTLIQDIIRLNNPSYVGQSWHGSLLVIAVSCGTVSINIWGSRIIPHTQNAIFALSLVAFVALIVPIWANAPLAESKDVWGHCEDKGGWGNLGLSVMVGQLPAIGAFLGIDTAAHMSEQVRHAGDAVPKVMMAVLCFNFVLTMNAMVTLGYHLPNVQEALDDEPKHPMIYVLMKSMSVPRDLFAFARDDGLPFFEWLSRVDQARKIPTNAYIFCGVYAITSLGAVSVLQCYCLSIGCLLWRRIFHPNTFLAARFSLGRWGVPVNLTAVLFSFWCFFWCFCPQANHPDAAGFNWSSPIFSAVIIAAMMYYFVVGRKRYVGPVALVEGGKKHFS</sequence>
<dbReference type="InterPro" id="IPR002293">
    <property type="entry name" value="AA/rel_permease1"/>
</dbReference>
<feature type="transmembrane region" description="Helical" evidence="6">
    <location>
        <begin position="296"/>
        <end position="316"/>
    </location>
</feature>
<name>A0A167NCU7_CORFA</name>
<keyword evidence="2" id="KW-0813">Transport</keyword>
<feature type="transmembrane region" description="Helical" evidence="6">
    <location>
        <begin position="215"/>
        <end position="245"/>
    </location>
</feature>
<evidence type="ECO:0000256" key="5">
    <source>
        <dbReference type="ARBA" id="ARBA00023136"/>
    </source>
</evidence>
<dbReference type="PIRSF" id="PIRSF006060">
    <property type="entry name" value="AA_transporter"/>
    <property type="match status" value="1"/>
</dbReference>
<dbReference type="PANTHER" id="PTHR45649:SF4">
    <property type="entry name" value="TRANSPORTER, PUTATIVE (EUROFUNG)-RELATED"/>
    <property type="match status" value="1"/>
</dbReference>
<proteinExistence type="predicted"/>
<dbReference type="GO" id="GO:0016020">
    <property type="term" value="C:membrane"/>
    <property type="evidence" value="ECO:0007669"/>
    <property type="project" value="UniProtKB-SubCell"/>
</dbReference>
<feature type="transmembrane region" description="Helical" evidence="6">
    <location>
        <begin position="266"/>
        <end position="284"/>
    </location>
</feature>
<evidence type="ECO:0000256" key="1">
    <source>
        <dbReference type="ARBA" id="ARBA00004141"/>
    </source>
</evidence>
<comment type="subcellular location">
    <subcellularLocation>
        <location evidence="1">Membrane</location>
        <topology evidence="1">Multi-pass membrane protein</topology>
    </subcellularLocation>
</comment>
<dbReference type="GO" id="GO:0022857">
    <property type="term" value="F:transmembrane transporter activity"/>
    <property type="evidence" value="ECO:0007669"/>
    <property type="project" value="InterPro"/>
</dbReference>
<evidence type="ECO:0000256" key="4">
    <source>
        <dbReference type="ARBA" id="ARBA00022989"/>
    </source>
</evidence>
<protein>
    <submittedName>
        <fullName evidence="7">Amino acid permease 2</fullName>
    </submittedName>
</protein>